<dbReference type="InterPro" id="IPR020904">
    <property type="entry name" value="Sc_DH/Rdtase_CS"/>
</dbReference>
<dbReference type="InterPro" id="IPR036291">
    <property type="entry name" value="NAD(P)-bd_dom_sf"/>
</dbReference>
<reference evidence="4 5" key="1">
    <citation type="submission" date="2024-03" db="EMBL/GenBank/DDBJ databases">
        <title>Draft genome sequence of Pseudonocardia nematodicida JCM 31783.</title>
        <authorList>
            <person name="Butdee W."/>
            <person name="Duangmal K."/>
        </authorList>
    </citation>
    <scope>NUCLEOTIDE SEQUENCE [LARGE SCALE GENOMIC DNA]</scope>
    <source>
        <strain evidence="4 5">JCM 31783</strain>
    </source>
</reference>
<protein>
    <submittedName>
        <fullName evidence="4">Mycofactocin-coupled SDR family oxidoreductase</fullName>
    </submittedName>
</protein>
<name>A0ABV1K590_9PSEU</name>
<dbReference type="NCBIfam" id="TIGR03971">
    <property type="entry name" value="SDR_subfam_1"/>
    <property type="match status" value="1"/>
</dbReference>
<evidence type="ECO:0000256" key="1">
    <source>
        <dbReference type="ARBA" id="ARBA00006484"/>
    </source>
</evidence>
<keyword evidence="3" id="KW-0520">NAD</keyword>
<evidence type="ECO:0000313" key="5">
    <source>
        <dbReference type="Proteomes" id="UP001494902"/>
    </source>
</evidence>
<dbReference type="Gene3D" id="3.40.50.720">
    <property type="entry name" value="NAD(P)-binding Rossmann-like Domain"/>
    <property type="match status" value="1"/>
</dbReference>
<dbReference type="PANTHER" id="PTHR24321:SF8">
    <property type="entry name" value="ESTRADIOL 17-BETA-DEHYDROGENASE 8-RELATED"/>
    <property type="match status" value="1"/>
</dbReference>
<dbReference type="SUPFAM" id="SSF51735">
    <property type="entry name" value="NAD(P)-binding Rossmann-fold domains"/>
    <property type="match status" value="1"/>
</dbReference>
<comment type="similarity">
    <text evidence="1">Belongs to the short-chain dehydrogenases/reductases (SDR) family.</text>
</comment>
<dbReference type="CDD" id="cd05233">
    <property type="entry name" value="SDR_c"/>
    <property type="match status" value="1"/>
</dbReference>
<gene>
    <name evidence="4" type="ORF">WIS52_03995</name>
</gene>
<keyword evidence="5" id="KW-1185">Reference proteome</keyword>
<organism evidence="4 5">
    <name type="scientific">Pseudonocardia nematodicida</name>
    <dbReference type="NCBI Taxonomy" id="1206997"/>
    <lineage>
        <taxon>Bacteria</taxon>
        <taxon>Bacillati</taxon>
        <taxon>Actinomycetota</taxon>
        <taxon>Actinomycetes</taxon>
        <taxon>Pseudonocardiales</taxon>
        <taxon>Pseudonocardiaceae</taxon>
        <taxon>Pseudonocardia</taxon>
    </lineage>
</organism>
<evidence type="ECO:0000313" key="4">
    <source>
        <dbReference type="EMBL" id="MEQ3549626.1"/>
    </source>
</evidence>
<keyword evidence="2" id="KW-0560">Oxidoreductase</keyword>
<dbReference type="PROSITE" id="PS00061">
    <property type="entry name" value="ADH_SHORT"/>
    <property type="match status" value="1"/>
</dbReference>
<evidence type="ECO:0000256" key="3">
    <source>
        <dbReference type="ARBA" id="ARBA00023027"/>
    </source>
</evidence>
<dbReference type="InterPro" id="IPR002347">
    <property type="entry name" value="SDR_fam"/>
</dbReference>
<dbReference type="Proteomes" id="UP001494902">
    <property type="component" value="Unassembled WGS sequence"/>
</dbReference>
<accession>A0ABV1K590</accession>
<dbReference type="Pfam" id="PF13561">
    <property type="entry name" value="adh_short_C2"/>
    <property type="match status" value="1"/>
</dbReference>
<dbReference type="RefSeq" id="WP_349296694.1">
    <property type="nucleotide sequence ID" value="NZ_JBEDNQ010000001.1"/>
</dbReference>
<proteinExistence type="inferred from homology"/>
<evidence type="ECO:0000256" key="2">
    <source>
        <dbReference type="ARBA" id="ARBA00023002"/>
    </source>
</evidence>
<comment type="caution">
    <text evidence="4">The sequence shown here is derived from an EMBL/GenBank/DDBJ whole genome shotgun (WGS) entry which is preliminary data.</text>
</comment>
<dbReference type="PRINTS" id="PR00081">
    <property type="entry name" value="GDHRDH"/>
</dbReference>
<dbReference type="NCBIfam" id="NF009467">
    <property type="entry name" value="PRK12826.1-3"/>
    <property type="match status" value="1"/>
</dbReference>
<sequence>MPREGRVAGKVALVTGAARGQGRSHAVRLAEEGADIVAVDACGPIDTVEYALSTQEDLKETQRFVEERGGRIVTTVADVRDTDALDAAVRAGLDAFGRLDVVCANAGISSFGKAWELSEQQWQTLIDTNLTGVWRTLKAAIPTMIEADNGGSLIITASFAANKGVPNIAHYVASKHGVVGLMRTLAAELAEHRIRANTVNPSSVGTGMFFNPQTYGFFRPDLENPGKEDMAEVADVLNLLPVPWMEPEDISAAVVYLASDESRYVTGSQIAVDAGAVGK</sequence>
<dbReference type="PRINTS" id="PR00080">
    <property type="entry name" value="SDRFAMILY"/>
</dbReference>
<dbReference type="PANTHER" id="PTHR24321">
    <property type="entry name" value="DEHYDROGENASES, SHORT CHAIN"/>
    <property type="match status" value="1"/>
</dbReference>
<dbReference type="InterPro" id="IPR023985">
    <property type="entry name" value="SDR_subfam_1"/>
</dbReference>
<dbReference type="EMBL" id="JBEDNQ010000001">
    <property type="protein sequence ID" value="MEQ3549626.1"/>
    <property type="molecule type" value="Genomic_DNA"/>
</dbReference>